<dbReference type="Proteomes" id="UP000282087">
    <property type="component" value="Unassembled WGS sequence"/>
</dbReference>
<name>A0A3M6VTK3_9STRA</name>
<dbReference type="PANTHER" id="PTHR34409:SF1">
    <property type="entry name" value="MYB-LIKE DOMAIN-CONTAINING PROTEIN"/>
    <property type="match status" value="1"/>
</dbReference>
<protein>
    <submittedName>
        <fullName evidence="3">Uncharacterized protein</fullName>
    </submittedName>
</protein>
<evidence type="ECO:0000313" key="4">
    <source>
        <dbReference type="EMBL" id="RQM08983.1"/>
    </source>
</evidence>
<sequence length="541" mass="61406">MSPPQRRGGRVHGAEGYHKEDTLALLKCVRNVVPTTTEEWDQVLVLYRKTHAIPNTRSRRDTNSLKVKFKQLARHFRPGQSVHPELLEAGSILELIEAKMAGSQCLQRRGGRARGAEGFSAADSQAILTIVREVLPVTRSDWEQVAQEYCKVYAVPNDRLSRDGISLKSKFRNWLKSEVAAVPRAEVSEALAIRMEITAKMSQGKNVELMEDPRPEEIGVSRSAEEVEGRDTYTTEVIALEAADGHEDSTTSCESRDKRFGDEPRRGGRTVGSEGYSQADKWALISSVKEVLPSGPTSWERVLQLYRMNHAIPNDRAQRNLTGIKSKFRQLVNWKHGTGMEKTVPEETLEARAVQRDIDFRLAQGKRQRSESESIVSTSRAPEEVSPDRCEEHTLHLTHAETRKSDNVERQVMVADATERSVSAHVPVPEPVVKRRKGSIGTIDIPKDCTDDSVSSKIANRELELLRQREQREAEQATWEKERTMREKQRMDMEAWTIVCDRLRSLYRERALENNPDIVNEFDDEIAVLKKKKQRLAGLMI</sequence>
<reference evidence="5 6" key="1">
    <citation type="submission" date="2018-06" db="EMBL/GenBank/DDBJ databases">
        <title>Comparative genomics of downy mildews reveals potential adaptations to biotrophy.</title>
        <authorList>
            <person name="Fletcher K."/>
            <person name="Klosterman S.J."/>
            <person name="Derevnina L."/>
            <person name="Martin F."/>
            <person name="Koike S."/>
            <person name="Reyes Chin-Wo S."/>
            <person name="Mou B."/>
            <person name="Michelmore R."/>
        </authorList>
    </citation>
    <scope>NUCLEOTIDE SEQUENCE [LARGE SCALE GENOMIC DNA]</scope>
    <source>
        <strain evidence="4 6">R13</strain>
        <strain evidence="3 5">R14</strain>
    </source>
</reference>
<dbReference type="STRING" id="542832.A0A3M6VTK3"/>
<evidence type="ECO:0000313" key="6">
    <source>
        <dbReference type="Proteomes" id="UP000286097"/>
    </source>
</evidence>
<comment type="caution">
    <text evidence="3">The sequence shown here is derived from an EMBL/GenBank/DDBJ whole genome shotgun (WGS) entry which is preliminary data.</text>
</comment>
<feature type="compositionally biased region" description="Basic and acidic residues" evidence="2">
    <location>
        <begin position="244"/>
        <end position="266"/>
    </location>
</feature>
<dbReference type="Proteomes" id="UP000286097">
    <property type="component" value="Unassembled WGS sequence"/>
</dbReference>
<dbReference type="PANTHER" id="PTHR34409">
    <property type="entry name" value="SET DOMAIN-CONTAINING PROTEIN"/>
    <property type="match status" value="1"/>
</dbReference>
<dbReference type="AlphaFoldDB" id="A0A3M6VTK3"/>
<proteinExistence type="predicted"/>
<evidence type="ECO:0000313" key="5">
    <source>
        <dbReference type="Proteomes" id="UP000282087"/>
    </source>
</evidence>
<dbReference type="EMBL" id="QLLG01000006">
    <property type="protein sequence ID" value="RMX70094.1"/>
    <property type="molecule type" value="Genomic_DNA"/>
</dbReference>
<organism evidence="3 5">
    <name type="scientific">Peronospora effusa</name>
    <dbReference type="NCBI Taxonomy" id="542832"/>
    <lineage>
        <taxon>Eukaryota</taxon>
        <taxon>Sar</taxon>
        <taxon>Stramenopiles</taxon>
        <taxon>Oomycota</taxon>
        <taxon>Peronosporomycetes</taxon>
        <taxon>Peronosporales</taxon>
        <taxon>Peronosporaceae</taxon>
        <taxon>Peronospora</taxon>
    </lineage>
</organism>
<evidence type="ECO:0000256" key="2">
    <source>
        <dbReference type="SAM" id="MobiDB-lite"/>
    </source>
</evidence>
<dbReference type="VEuPathDB" id="FungiDB:DD237_000464"/>
<dbReference type="EMBL" id="QKXF01000773">
    <property type="protein sequence ID" value="RQM08983.1"/>
    <property type="molecule type" value="Genomic_DNA"/>
</dbReference>
<keyword evidence="1" id="KW-0175">Coiled coil</keyword>
<feature type="region of interest" description="Disordered" evidence="2">
    <location>
        <begin position="244"/>
        <end position="274"/>
    </location>
</feature>
<feature type="region of interest" description="Disordered" evidence="2">
    <location>
        <begin position="364"/>
        <end position="389"/>
    </location>
</feature>
<gene>
    <name evidence="4" type="ORF">DD237_000464</name>
    <name evidence="3" type="ORF">DD238_000278</name>
</gene>
<evidence type="ECO:0000256" key="1">
    <source>
        <dbReference type="SAM" id="Coils"/>
    </source>
</evidence>
<keyword evidence="5" id="KW-1185">Reference proteome</keyword>
<feature type="coiled-coil region" evidence="1">
    <location>
        <begin position="460"/>
        <end position="487"/>
    </location>
</feature>
<evidence type="ECO:0000313" key="3">
    <source>
        <dbReference type="EMBL" id="RMX70094.1"/>
    </source>
</evidence>
<accession>A0A3M6VTK3</accession>